<proteinExistence type="predicted"/>
<dbReference type="SUPFAM" id="SSF69318">
    <property type="entry name" value="Integrin alpha N-terminal domain"/>
    <property type="match status" value="1"/>
</dbReference>
<evidence type="ECO:0000256" key="1">
    <source>
        <dbReference type="ARBA" id="ARBA00004613"/>
    </source>
</evidence>
<gene>
    <name evidence="6" type="ORF">DEH80_13325</name>
</gene>
<comment type="subcellular location">
    <subcellularLocation>
        <location evidence="1">Secreted</location>
    </subcellularLocation>
</comment>
<keyword evidence="3" id="KW-0732">Signal</keyword>
<comment type="caution">
    <text evidence="6">The sequence shown here is derived from an EMBL/GenBank/DDBJ whole genome shotgun (WGS) entry which is preliminary data.</text>
</comment>
<dbReference type="InterPro" id="IPR018247">
    <property type="entry name" value="EF_Hand_1_Ca_BS"/>
</dbReference>
<dbReference type="PANTHER" id="PTHR44103">
    <property type="entry name" value="PROPROTEIN CONVERTASE P"/>
    <property type="match status" value="1"/>
</dbReference>
<protein>
    <recommendedName>
        <fullName evidence="8">VCBS repeat-containing protein</fullName>
    </recommendedName>
</protein>
<dbReference type="Proteomes" id="UP000251800">
    <property type="component" value="Unassembled WGS sequence"/>
</dbReference>
<keyword evidence="4" id="KW-0106">Calcium</keyword>
<reference evidence="6 7" key="1">
    <citation type="submission" date="2018-05" db="EMBL/GenBank/DDBJ databases">
        <title>Abyssibacter profundi OUC007T gen. nov., sp. nov, a marine bacterium isolated from seawater of the Mariana Trench.</title>
        <authorList>
            <person name="Zhou S."/>
        </authorList>
    </citation>
    <scope>NUCLEOTIDE SEQUENCE [LARGE SCALE GENOMIC DNA]</scope>
    <source>
        <strain evidence="6 7">OUC007</strain>
    </source>
</reference>
<dbReference type="PROSITE" id="PS00018">
    <property type="entry name" value="EF_HAND_1"/>
    <property type="match status" value="1"/>
</dbReference>
<organism evidence="6 7">
    <name type="scientific">Abyssibacter profundi</name>
    <dbReference type="NCBI Taxonomy" id="2182787"/>
    <lineage>
        <taxon>Bacteria</taxon>
        <taxon>Pseudomonadati</taxon>
        <taxon>Pseudomonadota</taxon>
        <taxon>Gammaproteobacteria</taxon>
        <taxon>Chromatiales</taxon>
        <taxon>Oceanococcaceae</taxon>
        <taxon>Abyssibacter</taxon>
    </lineage>
</organism>
<dbReference type="PANTHER" id="PTHR44103:SF1">
    <property type="entry name" value="PROPROTEIN CONVERTASE P"/>
    <property type="match status" value="1"/>
</dbReference>
<dbReference type="Gene3D" id="2.130.10.130">
    <property type="entry name" value="Integrin alpha, N-terminal"/>
    <property type="match status" value="1"/>
</dbReference>
<dbReference type="InterPro" id="IPR059100">
    <property type="entry name" value="TSP3_bac"/>
</dbReference>
<feature type="compositionally biased region" description="Acidic residues" evidence="5">
    <location>
        <begin position="74"/>
        <end position="97"/>
    </location>
</feature>
<accession>A0A383XRE7</accession>
<dbReference type="Pfam" id="PF18884">
    <property type="entry name" value="TSP3_bac"/>
    <property type="match status" value="3"/>
</dbReference>
<dbReference type="AlphaFoldDB" id="A0A383XRE7"/>
<dbReference type="InterPro" id="IPR028974">
    <property type="entry name" value="TSP_type-3_rpt"/>
</dbReference>
<feature type="compositionally biased region" description="Acidic residues" evidence="5">
    <location>
        <begin position="38"/>
        <end position="48"/>
    </location>
</feature>
<evidence type="ECO:0000313" key="6">
    <source>
        <dbReference type="EMBL" id="PWN55201.1"/>
    </source>
</evidence>
<keyword evidence="7" id="KW-1185">Reference proteome</keyword>
<name>A0A383XRE7_9GAMM</name>
<dbReference type="GO" id="GO:0005509">
    <property type="term" value="F:calcium ion binding"/>
    <property type="evidence" value="ECO:0007669"/>
    <property type="project" value="InterPro"/>
</dbReference>
<sequence>MLWVAALVLSPSVFIAGCGSGDDEDDGGTQPPVMVVDADADGIADADDNCPAVANPDQSDRDADGQGDACSGDADGDGIADADDPDDDNDGVPDDDEVRAGTNPAVADSDNDGVLDADEDADGDGVTDARERELGTDPLDPTSVSFFGPRHAVGIAAPRSSDVVAPTVHDVNGDGYGDILLIAEGASGDSTTVLGLNAGSATPEPDRRFFLQETLLDEAGAAISAGQLEPDDLLEVAVSLDDNRIAVVQLDAEGRRRSTQFPINRIPPANELLMADLDGQGSLELIAATRALFDPDHPTLSWYSSADYRSPRAIDDVGGSVDVDVFDLGGDGAPDLIATWPGREQIRWYENQLSTGADPTFALSGSLDSSDVFSVELAHVDDDGVLDLFESVRGVAGEAGRDRVQVAFRRGQASQAGTLSFAERQVLFEAEVQSNGTAYFDLHAVDLDGDGLSELVLGSRANTLTEPRVQTLTMIRALNPRASGAALQFSPPLPVDISISSTDAHPVLHDFDQDGDLDVLAHLSVLGGSGARYYWLQNNRGLDSDADGMIDAQEVDLGRDPFDASDARSR</sequence>
<dbReference type="Gene3D" id="4.10.1080.10">
    <property type="entry name" value="TSP type-3 repeat"/>
    <property type="match status" value="1"/>
</dbReference>
<evidence type="ECO:0008006" key="8">
    <source>
        <dbReference type="Google" id="ProtNLM"/>
    </source>
</evidence>
<dbReference type="EMBL" id="QEQK01000012">
    <property type="protein sequence ID" value="PWN55201.1"/>
    <property type="molecule type" value="Genomic_DNA"/>
</dbReference>
<dbReference type="SUPFAM" id="SSF103647">
    <property type="entry name" value="TSP type-3 repeat"/>
    <property type="match status" value="2"/>
</dbReference>
<evidence type="ECO:0000256" key="3">
    <source>
        <dbReference type="ARBA" id="ARBA00022729"/>
    </source>
</evidence>
<evidence type="ECO:0000313" key="7">
    <source>
        <dbReference type="Proteomes" id="UP000251800"/>
    </source>
</evidence>
<evidence type="ECO:0000256" key="2">
    <source>
        <dbReference type="ARBA" id="ARBA00022525"/>
    </source>
</evidence>
<evidence type="ECO:0000256" key="4">
    <source>
        <dbReference type="ARBA" id="ARBA00022837"/>
    </source>
</evidence>
<keyword evidence="2" id="KW-0964">Secreted</keyword>
<feature type="region of interest" description="Disordered" evidence="5">
    <location>
        <begin position="20"/>
        <end position="143"/>
    </location>
</feature>
<dbReference type="InterPro" id="IPR028994">
    <property type="entry name" value="Integrin_alpha_N"/>
</dbReference>
<feature type="compositionally biased region" description="Acidic residues" evidence="5">
    <location>
        <begin position="109"/>
        <end position="125"/>
    </location>
</feature>
<evidence type="ECO:0000256" key="5">
    <source>
        <dbReference type="SAM" id="MobiDB-lite"/>
    </source>
</evidence>